<dbReference type="Pfam" id="PF13954">
    <property type="entry name" value="PapC_N"/>
    <property type="match status" value="1"/>
</dbReference>
<evidence type="ECO:0000256" key="1">
    <source>
        <dbReference type="ARBA" id="ARBA00004571"/>
    </source>
</evidence>
<feature type="domain" description="PapC N-terminal" evidence="12">
    <location>
        <begin position="30"/>
        <end position="175"/>
    </location>
</feature>
<dbReference type="InterPro" id="IPR037224">
    <property type="entry name" value="PapC_N_sf"/>
</dbReference>
<evidence type="ECO:0000256" key="9">
    <source>
        <dbReference type="RuleBase" id="RU003884"/>
    </source>
</evidence>
<comment type="caution">
    <text evidence="13">The sequence shown here is derived from an EMBL/GenBank/DDBJ whole genome shotgun (WGS) entry which is preliminary data.</text>
</comment>
<gene>
    <name evidence="13" type="ORF">QAA55_005210</name>
</gene>
<evidence type="ECO:0000256" key="6">
    <source>
        <dbReference type="ARBA" id="ARBA00022729"/>
    </source>
</evidence>
<protein>
    <submittedName>
        <fullName evidence="13">Outer membrane usher protein</fullName>
    </submittedName>
</protein>
<keyword evidence="5 9" id="KW-0812">Transmembrane</keyword>
<dbReference type="PROSITE" id="PS01151">
    <property type="entry name" value="FIMBRIAL_USHER"/>
    <property type="match status" value="1"/>
</dbReference>
<evidence type="ECO:0000256" key="3">
    <source>
        <dbReference type="ARBA" id="ARBA00022448"/>
    </source>
</evidence>
<dbReference type="RefSeq" id="WP_284949046.1">
    <property type="nucleotide sequence ID" value="NZ_JARTQQ020000001.1"/>
</dbReference>
<organism evidence="13 14">
    <name type="scientific">Enterobacter asburiae</name>
    <dbReference type="NCBI Taxonomy" id="61645"/>
    <lineage>
        <taxon>Bacteria</taxon>
        <taxon>Pseudomonadati</taxon>
        <taxon>Pseudomonadota</taxon>
        <taxon>Gammaproteobacteria</taxon>
        <taxon>Enterobacterales</taxon>
        <taxon>Enterobacteriaceae</taxon>
        <taxon>Enterobacter</taxon>
        <taxon>Enterobacter cloacae complex</taxon>
    </lineage>
</organism>
<keyword evidence="6 10" id="KW-0732">Signal</keyword>
<evidence type="ECO:0000256" key="8">
    <source>
        <dbReference type="ARBA" id="ARBA00023237"/>
    </source>
</evidence>
<keyword evidence="3 9" id="KW-0813">Transport</keyword>
<dbReference type="EMBL" id="JARTQQ020000001">
    <property type="protein sequence ID" value="MEC5727810.1"/>
    <property type="molecule type" value="Genomic_DNA"/>
</dbReference>
<proteinExistence type="inferred from homology"/>
<evidence type="ECO:0000259" key="11">
    <source>
        <dbReference type="Pfam" id="PF13953"/>
    </source>
</evidence>
<dbReference type="Gene3D" id="2.60.40.3110">
    <property type="match status" value="1"/>
</dbReference>
<dbReference type="Gene3D" id="3.10.20.410">
    <property type="match status" value="1"/>
</dbReference>
<dbReference type="Proteomes" id="UP001175344">
    <property type="component" value="Unassembled WGS sequence"/>
</dbReference>
<dbReference type="InterPro" id="IPR018030">
    <property type="entry name" value="Fimbrial_membr_usher_CS"/>
</dbReference>
<feature type="domain" description="PapC-like C-terminal" evidence="11">
    <location>
        <begin position="753"/>
        <end position="811"/>
    </location>
</feature>
<name>A0ABU6KR32_ENTAS</name>
<dbReference type="Gene3D" id="2.60.40.2070">
    <property type="match status" value="1"/>
</dbReference>
<dbReference type="Gene3D" id="2.60.40.2610">
    <property type="entry name" value="Outer membrane usher protein FimD, plug domain"/>
    <property type="match status" value="1"/>
</dbReference>
<dbReference type="PANTHER" id="PTHR30451">
    <property type="entry name" value="OUTER MEMBRANE USHER PROTEIN"/>
    <property type="match status" value="1"/>
</dbReference>
<dbReference type="Pfam" id="PF13953">
    <property type="entry name" value="PapC_C"/>
    <property type="match status" value="1"/>
</dbReference>
<dbReference type="SUPFAM" id="SSF141729">
    <property type="entry name" value="FimD N-terminal domain-like"/>
    <property type="match status" value="1"/>
</dbReference>
<evidence type="ECO:0000259" key="12">
    <source>
        <dbReference type="Pfam" id="PF13954"/>
    </source>
</evidence>
<keyword evidence="4" id="KW-1134">Transmembrane beta strand</keyword>
<dbReference type="InterPro" id="IPR000015">
    <property type="entry name" value="Fimb_usher"/>
</dbReference>
<comment type="subcellular location">
    <subcellularLocation>
        <location evidence="1 9">Cell outer membrane</location>
        <topology evidence="1 9">Multi-pass membrane protein</topology>
    </subcellularLocation>
</comment>
<evidence type="ECO:0000313" key="13">
    <source>
        <dbReference type="EMBL" id="MEC5727810.1"/>
    </source>
</evidence>
<evidence type="ECO:0000313" key="14">
    <source>
        <dbReference type="Proteomes" id="UP001175344"/>
    </source>
</evidence>
<dbReference type="InterPro" id="IPR042186">
    <property type="entry name" value="FimD_plug_dom"/>
</dbReference>
<feature type="chain" id="PRO_5045962217" evidence="10">
    <location>
        <begin position="26"/>
        <end position="836"/>
    </location>
</feature>
<evidence type="ECO:0000256" key="2">
    <source>
        <dbReference type="ARBA" id="ARBA00008064"/>
    </source>
</evidence>
<keyword evidence="14" id="KW-1185">Reference proteome</keyword>
<sequence length="836" mass="90825">MLFRQSLTASLVFGMIASQSGAVWAEEAIQFNTDVLDVQDRGHIDLSQFSQAGYVMPGTYALAIQVNKSTLPEQQIQFLAPDNDPKGSRACLTTDLVTRLGLTNAASKKLQWWHNGQCLDPTSLPGMSLRGDIGAGVLYVSVPQAYLEYVAENWDPPSRWDEGVPGVLLDYNVNGQINHAYGSDDGGDSRTLSGNGTAGANLGAWRFRADWQGQQQSGDGSDSVRSFDWNRYYMYRAIPSLRAKLTMGEDYLTSDMFDSFRFTGASLISSDNMLPPNLRGYAPEVTGVAKTNAKVTVSQQGRVISETTVAAGPFRIQDLNNAVSGTLDVKVKEQDGTEQTYQINTSNVPYLTRPGMVRYKIATGKPSDYDHHSNGPVFGTGEFSWGINNGWSLYGGLLGAGDYNALSLGIGRDLLALGAISFDVTESSARLPDQGNQQGGSYRVSYSKRFDETNSQVTFAGYRFSEREFMTMTEYLDARYKSYEDAGNNKEMYTISFNQQLTSLNTSLYVNYSRQTYWDNDASTTWNTSISRYFDLGRFKNLSVNLSAFRTENADYKDDGVYASVSIPWGETASFGYDSQYGHGGSSHNVSYDDRIDNNNTYHLSAGTDQNGRGGGSGYFTHEGDIAEMTATAAYQSSDYSSAGIALRGGMTATQSGAALHRISVPGGTRMMLDTDGVGGVPVYGNAAITHTNMFGKAVLADVSSYYRNSMNIDMNSLSDDVDATRSVVQGTLTEGAIGYRKFGVIAGKKALVVVRLSDGSVPPFGATVSNKDKEQTGLVSDDGSVWLTGMKSGEVMAVSWDGAEQCQIRLPSPLPLNMDTQHMLLPCVPATVAKR</sequence>
<dbReference type="Pfam" id="PF00577">
    <property type="entry name" value="Usher"/>
    <property type="match status" value="1"/>
</dbReference>
<evidence type="ECO:0000256" key="10">
    <source>
        <dbReference type="SAM" id="SignalP"/>
    </source>
</evidence>
<dbReference type="InterPro" id="IPR025885">
    <property type="entry name" value="PapC_N"/>
</dbReference>
<evidence type="ECO:0000256" key="4">
    <source>
        <dbReference type="ARBA" id="ARBA00022452"/>
    </source>
</evidence>
<comment type="similarity">
    <text evidence="2 9">Belongs to the fimbrial export usher family.</text>
</comment>
<reference evidence="13 14" key="1">
    <citation type="journal article" date="2023" name="Nat. Commun.">
        <title>Genomic dissection of endemic carbapenem resistance reveals metallo-beta-lactamase dissemination through clonal, plasmid and integron transfer.</title>
        <authorList>
            <person name="Macesic N."/>
            <person name="Hawkey J."/>
            <person name="Vezina B."/>
            <person name="Wisniewski J.A."/>
            <person name="Cottingham H."/>
            <person name="Blakeway L.V."/>
            <person name="Harshegyi T."/>
            <person name="Pragastis K."/>
            <person name="Badoordeen G.Z."/>
            <person name="Dennison A."/>
            <person name="Spelman D.W."/>
            <person name="Jenney A.W.J."/>
            <person name="Peleg A.Y."/>
        </authorList>
    </citation>
    <scope>NUCLEOTIDE SEQUENCE [LARGE SCALE GENOMIC DNA]</scope>
    <source>
        <strain evidence="13 14">CPO239</strain>
    </source>
</reference>
<accession>A0ABU6KR32</accession>
<dbReference type="PANTHER" id="PTHR30451:SF10">
    <property type="entry name" value="OUTER MEMBRANE USHER PROTEIN YFCU-RELATED"/>
    <property type="match status" value="1"/>
</dbReference>
<keyword evidence="8 9" id="KW-0998">Cell outer membrane</keyword>
<dbReference type="NCBIfam" id="NF011812">
    <property type="entry name" value="PRK15284.1"/>
    <property type="match status" value="1"/>
</dbReference>
<feature type="signal peptide" evidence="10">
    <location>
        <begin position="1"/>
        <end position="25"/>
    </location>
</feature>
<dbReference type="InterPro" id="IPR025949">
    <property type="entry name" value="PapC-like_C"/>
</dbReference>
<evidence type="ECO:0000256" key="5">
    <source>
        <dbReference type="ARBA" id="ARBA00022692"/>
    </source>
</evidence>
<dbReference type="InterPro" id="IPR043142">
    <property type="entry name" value="PapC-like_C_sf"/>
</dbReference>
<keyword evidence="9" id="KW-1029">Fimbrium biogenesis</keyword>
<keyword evidence="7 9" id="KW-0472">Membrane</keyword>
<evidence type="ECO:0000256" key="7">
    <source>
        <dbReference type="ARBA" id="ARBA00023136"/>
    </source>
</evidence>